<dbReference type="InterPro" id="IPR029040">
    <property type="entry name" value="RPABC4/Spt4"/>
</dbReference>
<evidence type="ECO:0000259" key="7">
    <source>
        <dbReference type="SMART" id="SM01389"/>
    </source>
</evidence>
<dbReference type="CDD" id="cd07973">
    <property type="entry name" value="Spt4"/>
    <property type="match status" value="1"/>
</dbReference>
<dbReference type="InterPro" id="IPR038510">
    <property type="entry name" value="Spt4_sf"/>
</dbReference>
<evidence type="ECO:0000313" key="8">
    <source>
        <dbReference type="EMBL" id="KAJ3181268.1"/>
    </source>
</evidence>
<dbReference type="PANTHER" id="PTHR12882">
    <property type="entry name" value="SUPPRESSOR OF TY 4"/>
    <property type="match status" value="1"/>
</dbReference>
<keyword evidence="8" id="KW-0648">Protein biosynthesis</keyword>
<keyword evidence="5" id="KW-0539">Nucleus</keyword>
<comment type="caution">
    <text evidence="8">The sequence shown here is derived from an EMBL/GenBank/DDBJ whole genome shotgun (WGS) entry which is preliminary data.</text>
</comment>
<keyword evidence="8" id="KW-0251">Elongation factor</keyword>
<dbReference type="GO" id="GO:0000993">
    <property type="term" value="F:RNA polymerase II complex binding"/>
    <property type="evidence" value="ECO:0007669"/>
    <property type="project" value="TreeGrafter"/>
</dbReference>
<dbReference type="AlphaFoldDB" id="A0AAD5XTZ4"/>
<keyword evidence="4" id="KW-0804">Transcription</keyword>
<dbReference type="Proteomes" id="UP001212152">
    <property type="component" value="Unassembled WGS sequence"/>
</dbReference>
<dbReference type="InterPro" id="IPR009287">
    <property type="entry name" value="Spt4"/>
</dbReference>
<gene>
    <name evidence="8" type="primary">SPT4</name>
    <name evidence="8" type="ORF">HDU87_001399</name>
</gene>
<dbReference type="EMBL" id="JADGJQ010000013">
    <property type="protein sequence ID" value="KAJ3181268.1"/>
    <property type="molecule type" value="Genomic_DNA"/>
</dbReference>
<comment type="subcellular location">
    <subcellularLocation>
        <location evidence="1">Nucleus</location>
    </subcellularLocation>
</comment>
<dbReference type="GO" id="GO:0003746">
    <property type="term" value="F:translation elongation factor activity"/>
    <property type="evidence" value="ECO:0007669"/>
    <property type="project" value="UniProtKB-KW"/>
</dbReference>
<evidence type="ECO:0000256" key="3">
    <source>
        <dbReference type="ARBA" id="ARBA00020182"/>
    </source>
</evidence>
<dbReference type="GO" id="GO:0140673">
    <property type="term" value="P:transcription elongation-coupled chromatin remodeling"/>
    <property type="evidence" value="ECO:0007669"/>
    <property type="project" value="InterPro"/>
</dbReference>
<dbReference type="SUPFAM" id="SSF63393">
    <property type="entry name" value="RNA polymerase subunits"/>
    <property type="match status" value="1"/>
</dbReference>
<dbReference type="GO" id="GO:0032044">
    <property type="term" value="C:DSIF complex"/>
    <property type="evidence" value="ECO:0007669"/>
    <property type="project" value="TreeGrafter"/>
</dbReference>
<reference evidence="8" key="1">
    <citation type="submission" date="2020-05" db="EMBL/GenBank/DDBJ databases">
        <title>Phylogenomic resolution of chytrid fungi.</title>
        <authorList>
            <person name="Stajich J.E."/>
            <person name="Amses K."/>
            <person name="Simmons R."/>
            <person name="Seto K."/>
            <person name="Myers J."/>
            <person name="Bonds A."/>
            <person name="Quandt C.A."/>
            <person name="Barry K."/>
            <person name="Liu P."/>
            <person name="Grigoriev I."/>
            <person name="Longcore J.E."/>
            <person name="James T.Y."/>
        </authorList>
    </citation>
    <scope>NUCLEOTIDE SEQUENCE</scope>
    <source>
        <strain evidence="8">JEL0379</strain>
    </source>
</reference>
<keyword evidence="9" id="KW-1185">Reference proteome</keyword>
<name>A0AAD5XTZ4_9FUNG</name>
<comment type="similarity">
    <text evidence="2">Belongs to the SPT4 family.</text>
</comment>
<evidence type="ECO:0000256" key="2">
    <source>
        <dbReference type="ARBA" id="ARBA00010464"/>
    </source>
</evidence>
<feature type="domain" description="Spt4/RpoE2 zinc finger" evidence="7">
    <location>
        <begin position="66"/>
        <end position="142"/>
    </location>
</feature>
<dbReference type="SMART" id="SM01389">
    <property type="entry name" value="Spt4"/>
    <property type="match status" value="1"/>
</dbReference>
<dbReference type="GO" id="GO:0008270">
    <property type="term" value="F:zinc ion binding"/>
    <property type="evidence" value="ECO:0007669"/>
    <property type="project" value="InterPro"/>
</dbReference>
<evidence type="ECO:0000256" key="1">
    <source>
        <dbReference type="ARBA" id="ARBA00004123"/>
    </source>
</evidence>
<evidence type="ECO:0000313" key="9">
    <source>
        <dbReference type="Proteomes" id="UP001212152"/>
    </source>
</evidence>
<proteinExistence type="inferred from homology"/>
<sequence>MRHTFPQATDGFLLVAWPSPSAGAPSALRFSSQNPATRNFLPPMPNVNPNAAESSVIPAERDRRKLRACLLCGLIKSQLQFKAEGCDNCEEVLKLRNSKRVMSCTSGQFDGMIAQTQPSESWVARWQRTDKFQRGMYAIRVSGQLPEDVQNMLYQAGIKYRPRDGSVKD</sequence>
<dbReference type="GO" id="GO:0006355">
    <property type="term" value="P:regulation of DNA-templated transcription"/>
    <property type="evidence" value="ECO:0007669"/>
    <property type="project" value="InterPro"/>
</dbReference>
<evidence type="ECO:0000256" key="5">
    <source>
        <dbReference type="ARBA" id="ARBA00023242"/>
    </source>
</evidence>
<evidence type="ECO:0000256" key="4">
    <source>
        <dbReference type="ARBA" id="ARBA00023163"/>
    </source>
</evidence>
<dbReference type="InterPro" id="IPR022800">
    <property type="entry name" value="Spt4/RpoE2_Znf"/>
</dbReference>
<organism evidence="8 9">
    <name type="scientific">Geranomyces variabilis</name>
    <dbReference type="NCBI Taxonomy" id="109894"/>
    <lineage>
        <taxon>Eukaryota</taxon>
        <taxon>Fungi</taxon>
        <taxon>Fungi incertae sedis</taxon>
        <taxon>Chytridiomycota</taxon>
        <taxon>Chytridiomycota incertae sedis</taxon>
        <taxon>Chytridiomycetes</taxon>
        <taxon>Spizellomycetales</taxon>
        <taxon>Powellomycetaceae</taxon>
        <taxon>Geranomyces</taxon>
    </lineage>
</organism>
<evidence type="ECO:0000256" key="6">
    <source>
        <dbReference type="ARBA" id="ARBA00029869"/>
    </source>
</evidence>
<dbReference type="Gene3D" id="3.30.40.210">
    <property type="match status" value="1"/>
</dbReference>
<dbReference type="PANTHER" id="PTHR12882:SF1">
    <property type="entry name" value="TRANSCRIPTION ELONGATION FACTOR SPT4"/>
    <property type="match status" value="1"/>
</dbReference>
<dbReference type="Pfam" id="PF06093">
    <property type="entry name" value="Spt4"/>
    <property type="match status" value="1"/>
</dbReference>
<protein>
    <recommendedName>
        <fullName evidence="3">Transcription elongation factor SPT4</fullName>
    </recommendedName>
    <alternativeName>
        <fullName evidence="6">Chromatin elongation factor SPT4</fullName>
    </alternativeName>
</protein>
<accession>A0AAD5XTZ4</accession>